<protein>
    <submittedName>
        <fullName evidence="1">Uncharacterized protein</fullName>
    </submittedName>
</protein>
<dbReference type="Proteomes" id="UP000827092">
    <property type="component" value="Unassembled WGS sequence"/>
</dbReference>
<organism evidence="1 2">
    <name type="scientific">Oedothorax gibbosus</name>
    <dbReference type="NCBI Taxonomy" id="931172"/>
    <lineage>
        <taxon>Eukaryota</taxon>
        <taxon>Metazoa</taxon>
        <taxon>Ecdysozoa</taxon>
        <taxon>Arthropoda</taxon>
        <taxon>Chelicerata</taxon>
        <taxon>Arachnida</taxon>
        <taxon>Araneae</taxon>
        <taxon>Araneomorphae</taxon>
        <taxon>Entelegynae</taxon>
        <taxon>Araneoidea</taxon>
        <taxon>Linyphiidae</taxon>
        <taxon>Erigoninae</taxon>
        <taxon>Oedothorax</taxon>
    </lineage>
</organism>
<comment type="caution">
    <text evidence="1">The sequence shown here is derived from an EMBL/GenBank/DDBJ whole genome shotgun (WGS) entry which is preliminary data.</text>
</comment>
<dbReference type="EMBL" id="JAFNEN010000015">
    <property type="protein sequence ID" value="KAG8200568.1"/>
    <property type="molecule type" value="Genomic_DNA"/>
</dbReference>
<name>A0AAV6VXU7_9ARAC</name>
<keyword evidence="2" id="KW-1185">Reference proteome</keyword>
<reference evidence="1 2" key="1">
    <citation type="journal article" date="2022" name="Nat. Ecol. Evol.">
        <title>A masculinizing supergene underlies an exaggerated male reproductive morph in a spider.</title>
        <authorList>
            <person name="Hendrickx F."/>
            <person name="De Corte Z."/>
            <person name="Sonet G."/>
            <person name="Van Belleghem S.M."/>
            <person name="Kostlbacher S."/>
            <person name="Vangestel C."/>
        </authorList>
    </citation>
    <scope>NUCLEOTIDE SEQUENCE [LARGE SCALE GENOMIC DNA]</scope>
    <source>
        <strain evidence="1">W744_W776</strain>
    </source>
</reference>
<accession>A0AAV6VXU7</accession>
<evidence type="ECO:0000313" key="1">
    <source>
        <dbReference type="EMBL" id="KAG8200568.1"/>
    </source>
</evidence>
<gene>
    <name evidence="1" type="ORF">JTE90_000640</name>
</gene>
<evidence type="ECO:0000313" key="2">
    <source>
        <dbReference type="Proteomes" id="UP000827092"/>
    </source>
</evidence>
<proteinExistence type="predicted"/>
<dbReference type="AlphaFoldDB" id="A0AAV6VXU7"/>
<sequence>MALTKTLFESTGGTCLASSHVRRIPEMEYSSAILVFCSTREISQFRAVSMVTWIPEDGQPRALASSCSSRARRVQFH</sequence>